<feature type="transmembrane region" description="Helical" evidence="1">
    <location>
        <begin position="659"/>
        <end position="680"/>
    </location>
</feature>
<organism evidence="2 3">
    <name type="scientific">Ligilactobacillus agilis</name>
    <dbReference type="NCBI Taxonomy" id="1601"/>
    <lineage>
        <taxon>Bacteria</taxon>
        <taxon>Bacillati</taxon>
        <taxon>Bacillota</taxon>
        <taxon>Bacilli</taxon>
        <taxon>Lactobacillales</taxon>
        <taxon>Lactobacillaceae</taxon>
        <taxon>Ligilactobacillus</taxon>
    </lineage>
</organism>
<keyword evidence="1" id="KW-1133">Transmembrane helix</keyword>
<gene>
    <name evidence="2" type="ORF">AYP69_06895</name>
</gene>
<proteinExistence type="predicted"/>
<evidence type="ECO:0000313" key="2">
    <source>
        <dbReference type="EMBL" id="OXS39504.1"/>
    </source>
</evidence>
<dbReference type="RefSeq" id="WP_089144738.1">
    <property type="nucleotide sequence ID" value="NZ_LUGD01000050.1"/>
</dbReference>
<feature type="transmembrane region" description="Helical" evidence="1">
    <location>
        <begin position="258"/>
        <end position="282"/>
    </location>
</feature>
<name>A0A226RED2_9LACO</name>
<feature type="transmembrane region" description="Helical" evidence="1">
    <location>
        <begin position="633"/>
        <end position="653"/>
    </location>
</feature>
<protein>
    <recommendedName>
        <fullName evidence="4">Bacteriocin-associated integral membrane protein</fullName>
    </recommendedName>
</protein>
<feature type="transmembrane region" description="Helical" evidence="1">
    <location>
        <begin position="323"/>
        <end position="345"/>
    </location>
</feature>
<evidence type="ECO:0000313" key="3">
    <source>
        <dbReference type="Proteomes" id="UP000215261"/>
    </source>
</evidence>
<accession>A0A226RED2</accession>
<reference evidence="2 3" key="1">
    <citation type="submission" date="2016-03" db="EMBL/GenBank/DDBJ databases">
        <title>Sequencing of Lactobacillus Species from Commercial Turkeys.</title>
        <authorList>
            <person name="Johnson T.J."/>
            <person name="Youmans B.P."/>
            <person name="Case K.A."/>
        </authorList>
    </citation>
    <scope>NUCLEOTIDE SEQUENCE [LARGE SCALE GENOMIC DNA]</scope>
    <source>
        <strain evidence="2 3">UMNLA1</strain>
    </source>
</reference>
<dbReference type="Proteomes" id="UP000215261">
    <property type="component" value="Unassembled WGS sequence"/>
</dbReference>
<comment type="caution">
    <text evidence="2">The sequence shown here is derived from an EMBL/GenBank/DDBJ whole genome shotgun (WGS) entry which is preliminary data.</text>
</comment>
<feature type="transmembrane region" description="Helical" evidence="1">
    <location>
        <begin position="219"/>
        <end position="237"/>
    </location>
</feature>
<evidence type="ECO:0000256" key="1">
    <source>
        <dbReference type="SAM" id="Phobius"/>
    </source>
</evidence>
<sequence>MSAKKWLLGLIVLMNMLTGLTSFYLNQYQQQVQLATQQQDLSKHFTALRLPADLLINSATKQRLIFSALNKSASKYHLNYLEKCADVGYSYDWLGLKPTSNYHNHYTFYVHHLATSMITGNFGDLGTQKDYYRYTYPYLKGYQVTLKPLNEAKPLRAQYEGIYFVETRNQARYDAFLADFNQQINRKFKKHYASGDYQPRDEEQLLIPHFYFSDTLASINDYLLLFSLLALVIYYFLEQASVKLYKLNGYSLPLTVITVMKVPGLLLTVTTGLSLTVLLVAGGVAESFIVLNIFFWQLLVSLGTITVLYIVSLDELKEKLLEIGSFLGLFSLKFLVVALSFVSLFNIAEATISGFKSVQVNQVKKDYLCFYPLQVGRNPVGDVDNYLRGGKRLYYLAAKEKILYIDSGAASYKQPADVARAKTSVTMNNYYLDAYPLKDIHGHKITVKPSENRLVILLPKDRRNQERAALTYIKKYVQASNKPLKVIYTDPKYNQSSYDALNQRAMDDEIVYVVTSKSLTTYLNILNGSPRDGLMIPLEGSEKALRQKWLKRMKEVNLEDNFPQLIRYSQADRAEFRQELTDLGEHVVENLFYLLTLILLSGYSLGSYLKLFAREIRLKRSYGYSRFKAYQSYWLLLLGQYLCIGTYGIVRVIQGADGLNLLVVLAIISLIELAVTGLALRKVEAEND</sequence>
<evidence type="ECO:0008006" key="4">
    <source>
        <dbReference type="Google" id="ProtNLM"/>
    </source>
</evidence>
<dbReference type="EMBL" id="LUGO01000058">
    <property type="protein sequence ID" value="OXS39504.1"/>
    <property type="molecule type" value="Genomic_DNA"/>
</dbReference>
<feature type="transmembrane region" description="Helical" evidence="1">
    <location>
        <begin position="7"/>
        <end position="25"/>
    </location>
</feature>
<keyword evidence="1" id="KW-0812">Transmembrane</keyword>
<dbReference type="AlphaFoldDB" id="A0A226RED2"/>
<feature type="transmembrane region" description="Helical" evidence="1">
    <location>
        <begin position="591"/>
        <end position="612"/>
    </location>
</feature>
<keyword evidence="1" id="KW-0472">Membrane</keyword>
<feature type="transmembrane region" description="Helical" evidence="1">
    <location>
        <begin position="288"/>
        <end position="311"/>
    </location>
</feature>